<dbReference type="Pfam" id="PF02639">
    <property type="entry name" value="DUF188"/>
    <property type="match status" value="1"/>
</dbReference>
<dbReference type="RefSeq" id="WP_133614703.1">
    <property type="nucleotide sequence ID" value="NZ_SNYW01000012.1"/>
</dbReference>
<dbReference type="AlphaFoldDB" id="A0A4R6WFE8"/>
<evidence type="ECO:0000313" key="4">
    <source>
        <dbReference type="Proteomes" id="UP000295783"/>
    </source>
</evidence>
<dbReference type="HAMAP" id="MF_00489">
    <property type="entry name" value="UPF0178"/>
    <property type="match status" value="1"/>
</dbReference>
<protein>
    <recommendedName>
        <fullName evidence="2">UPF0178 protein A8950_3247</fullName>
    </recommendedName>
</protein>
<dbReference type="OrthoDB" id="9798918at2"/>
<reference evidence="3 4" key="1">
    <citation type="submission" date="2019-03" db="EMBL/GenBank/DDBJ databases">
        <title>Genomic Encyclopedia of Type Strains, Phase III (KMG-III): the genomes of soil and plant-associated and newly described type strains.</title>
        <authorList>
            <person name="Whitman W."/>
        </authorList>
    </citation>
    <scope>NUCLEOTIDE SEQUENCE [LARGE SCALE GENOMIC DNA]</scope>
    <source>
        <strain evidence="3 4">CGMCC 1.7660</strain>
    </source>
</reference>
<dbReference type="Proteomes" id="UP000295783">
    <property type="component" value="Unassembled WGS sequence"/>
</dbReference>
<proteinExistence type="inferred from homology"/>
<name>A0A4R6WFE8_9PROT</name>
<keyword evidence="4" id="KW-1185">Reference proteome</keyword>
<gene>
    <name evidence="3" type="ORF">A8950_3247</name>
</gene>
<organism evidence="3 4">
    <name type="scientific">Dongia mobilis</name>
    <dbReference type="NCBI Taxonomy" id="578943"/>
    <lineage>
        <taxon>Bacteria</taxon>
        <taxon>Pseudomonadati</taxon>
        <taxon>Pseudomonadota</taxon>
        <taxon>Alphaproteobacteria</taxon>
        <taxon>Rhodospirillales</taxon>
        <taxon>Dongiaceae</taxon>
        <taxon>Dongia</taxon>
    </lineage>
</organism>
<dbReference type="EMBL" id="SNYW01000012">
    <property type="protein sequence ID" value="TDQ78786.1"/>
    <property type="molecule type" value="Genomic_DNA"/>
</dbReference>
<dbReference type="NCBIfam" id="NF001095">
    <property type="entry name" value="PRK00124.1"/>
    <property type="match status" value="1"/>
</dbReference>
<dbReference type="InterPro" id="IPR003791">
    <property type="entry name" value="UPF0178"/>
</dbReference>
<comment type="caution">
    <text evidence="3">The sequence shown here is derived from an EMBL/GenBank/DDBJ whole genome shotgun (WGS) entry which is preliminary data.</text>
</comment>
<accession>A0A4R6WFE8</accession>
<dbReference type="PANTHER" id="PTHR35146">
    <property type="entry name" value="UPF0178 PROTEIN YAII"/>
    <property type="match status" value="1"/>
</dbReference>
<sequence>MTEIFVDADACPVKAEITRVAERHGIVTHIVSNSGFRPHPNPFIRNVVVSDKFDAADDWIVERIKPGDIVITADIQLADRCLKSGCVVIGNTGKPFTENSIGTALAMRELSSQLRDMGEIKGGGPSFSQADRSRFLNALEVAVQKMKRG</sequence>
<evidence type="ECO:0000256" key="2">
    <source>
        <dbReference type="HAMAP-Rule" id="MF_00489"/>
    </source>
</evidence>
<dbReference type="PANTHER" id="PTHR35146:SF1">
    <property type="entry name" value="UPF0178 PROTEIN YAII"/>
    <property type="match status" value="1"/>
</dbReference>
<comment type="similarity">
    <text evidence="1 2">Belongs to the UPF0178 family.</text>
</comment>
<evidence type="ECO:0000313" key="3">
    <source>
        <dbReference type="EMBL" id="TDQ78786.1"/>
    </source>
</evidence>
<evidence type="ECO:0000256" key="1">
    <source>
        <dbReference type="ARBA" id="ARBA00008522"/>
    </source>
</evidence>
<dbReference type="CDD" id="cd18720">
    <property type="entry name" value="PIN_YqxD-like"/>
    <property type="match status" value="1"/>
</dbReference>